<evidence type="ECO:0000313" key="2">
    <source>
        <dbReference type="EMBL" id="QHU02415.1"/>
    </source>
</evidence>
<accession>A0A6C0J9F9</accession>
<proteinExistence type="predicted"/>
<sequence length="385" mass="45292">MDTMLSPDKNYPFGKVKIKTPKALQGGTYCANLEINGGPVIIQTPSCKTKDGIHKTVKQIYCDLLMNKDDSEFLEWLETFQETVKSLILENSSNWFHDETSLDEIEYNWNDSIRTRKDYYLIRSFVHQPKGINKISLQIYDTDENQLNIEQVKNDKKVICILEIIGLKFSSNSFNLEICLRQMMVINKKPIFNKCLIKLDSKIENGENTEKNQSKSEIYMEENLENDIVHIEENNNQENNNQEKEILEKEILEKEILEKEILEKEILEKEILEKEILEKEILEKEILEKEILEKEILEKEIKEKALVKTNNLEEIELNVQEDDPIKLREAKEVYLDIYNVAREKAKKAKNEAIKAYLEAKRIKELYMLDIIDSSSEEDEEEDEED</sequence>
<reference evidence="2" key="1">
    <citation type="journal article" date="2020" name="Nature">
        <title>Giant virus diversity and host interactions through global metagenomics.</title>
        <authorList>
            <person name="Schulz F."/>
            <person name="Roux S."/>
            <person name="Paez-Espino D."/>
            <person name="Jungbluth S."/>
            <person name="Walsh D.A."/>
            <person name="Denef V.J."/>
            <person name="McMahon K.D."/>
            <person name="Konstantinidis K.T."/>
            <person name="Eloe-Fadrosh E.A."/>
            <person name="Kyrpides N.C."/>
            <person name="Woyke T."/>
        </authorList>
    </citation>
    <scope>NUCLEOTIDE SEQUENCE</scope>
    <source>
        <strain evidence="2">GVMAG-M-3300025880-75</strain>
    </source>
</reference>
<dbReference type="EMBL" id="MN740356">
    <property type="protein sequence ID" value="QHU02415.1"/>
    <property type="molecule type" value="Genomic_DNA"/>
</dbReference>
<keyword evidence="1" id="KW-0175">Coiled coil</keyword>
<organism evidence="2">
    <name type="scientific">viral metagenome</name>
    <dbReference type="NCBI Taxonomy" id="1070528"/>
    <lineage>
        <taxon>unclassified sequences</taxon>
        <taxon>metagenomes</taxon>
        <taxon>organismal metagenomes</taxon>
    </lineage>
</organism>
<feature type="coiled-coil region" evidence="1">
    <location>
        <begin position="221"/>
        <end position="304"/>
    </location>
</feature>
<name>A0A6C0J9F9_9ZZZZ</name>
<dbReference type="AlphaFoldDB" id="A0A6C0J9F9"/>
<protein>
    <submittedName>
        <fullName evidence="2">Uncharacterized protein</fullName>
    </submittedName>
</protein>
<evidence type="ECO:0000256" key="1">
    <source>
        <dbReference type="SAM" id="Coils"/>
    </source>
</evidence>